<protein>
    <submittedName>
        <fullName evidence="2">Uncharacterized protein</fullName>
    </submittedName>
</protein>
<reference evidence="2 3" key="1">
    <citation type="submission" date="2017-04" db="EMBL/GenBank/DDBJ databases">
        <title>Complete Genome Sequence of Bacillus thuringiensis type Strain ATCC 10792.</title>
        <authorList>
            <person name="Oh D.-H."/>
            <person name="Park B.-J."/>
            <person name="Shuai W."/>
            <person name="Chelliah R."/>
        </authorList>
    </citation>
    <scope>NUCLEOTIDE SEQUENCE [LARGE SCALE GENOMIC DNA]</scope>
    <source>
        <strain evidence="2 3">ATCC 10792</strain>
    </source>
</reference>
<evidence type="ECO:0000313" key="2">
    <source>
        <dbReference type="EMBL" id="ARP59824.1"/>
    </source>
</evidence>
<evidence type="ECO:0000313" key="3">
    <source>
        <dbReference type="Proteomes" id="UP000194143"/>
    </source>
</evidence>
<feature type="transmembrane region" description="Helical" evidence="1">
    <location>
        <begin position="45"/>
        <end position="66"/>
    </location>
</feature>
<accession>A0A1W6WTE6</accession>
<sequence>MPCNHSPFLIKCVAFFYYKSSLLEKEYKSHNVIEMQRKCQKMCEFVVFFYIIHFLSFMNCIFYVIYIHKKM</sequence>
<organism evidence="2 3">
    <name type="scientific">Bacillus thuringiensis</name>
    <dbReference type="NCBI Taxonomy" id="1428"/>
    <lineage>
        <taxon>Bacteria</taxon>
        <taxon>Bacillati</taxon>
        <taxon>Bacillota</taxon>
        <taxon>Bacilli</taxon>
        <taxon>Bacillales</taxon>
        <taxon>Bacillaceae</taxon>
        <taxon>Bacillus</taxon>
        <taxon>Bacillus cereus group</taxon>
    </lineage>
</organism>
<evidence type="ECO:0000256" key="1">
    <source>
        <dbReference type="SAM" id="Phobius"/>
    </source>
</evidence>
<name>A0A1W6WTE6_BACTU</name>
<dbReference type="EMBL" id="CP021061">
    <property type="protein sequence ID" value="ARP59824.1"/>
    <property type="molecule type" value="Genomic_DNA"/>
</dbReference>
<keyword evidence="1" id="KW-0812">Transmembrane</keyword>
<keyword evidence="1" id="KW-0472">Membrane</keyword>
<proteinExistence type="predicted"/>
<dbReference type="Proteomes" id="UP000194143">
    <property type="component" value="Chromosome"/>
</dbReference>
<keyword evidence="1" id="KW-1133">Transmembrane helix</keyword>
<gene>
    <name evidence="2" type="ORF">CAB88_23190</name>
</gene>
<keyword evidence="3" id="KW-1185">Reference proteome</keyword>
<dbReference type="AlphaFoldDB" id="A0A1W6WTE6"/>